<feature type="domain" description="Ig-like" evidence="9">
    <location>
        <begin position="276"/>
        <end position="378"/>
    </location>
</feature>
<dbReference type="InterPro" id="IPR013783">
    <property type="entry name" value="Ig-like_fold"/>
</dbReference>
<evidence type="ECO:0000313" key="10">
    <source>
        <dbReference type="EMBL" id="ROL43126.1"/>
    </source>
</evidence>
<dbReference type="PANTHER" id="PTHR24100:SF149">
    <property type="entry name" value="BG-LIKE ANTIGEN 1-RELATED"/>
    <property type="match status" value="1"/>
</dbReference>
<dbReference type="SMART" id="SM00408">
    <property type="entry name" value="IGc2"/>
    <property type="match status" value="2"/>
</dbReference>
<feature type="transmembrane region" description="Helical" evidence="8">
    <location>
        <begin position="247"/>
        <end position="266"/>
    </location>
</feature>
<dbReference type="FunFam" id="2.60.40.10:FF:000142">
    <property type="entry name" value="V-set domain-containing T-cell activation inhibitor 1"/>
    <property type="match status" value="2"/>
</dbReference>
<name>A0A3N0YA76_ANAGA</name>
<dbReference type="InterPro" id="IPR013106">
    <property type="entry name" value="Ig_V-set"/>
</dbReference>
<proteinExistence type="predicted"/>
<protein>
    <submittedName>
        <fullName evidence="10">Butyrophilin subfamily 1 member A1</fullName>
    </submittedName>
</protein>
<dbReference type="Gene3D" id="2.60.120.920">
    <property type="match status" value="1"/>
</dbReference>
<evidence type="ECO:0000259" key="9">
    <source>
        <dbReference type="PROSITE" id="PS50835"/>
    </source>
</evidence>
<keyword evidence="5" id="KW-0325">Glycoprotein</keyword>
<evidence type="ECO:0000313" key="11">
    <source>
        <dbReference type="Proteomes" id="UP000281406"/>
    </source>
</evidence>
<dbReference type="InterPro" id="IPR007110">
    <property type="entry name" value="Ig-like_dom"/>
</dbReference>
<dbReference type="EMBL" id="RJVU01048836">
    <property type="protein sequence ID" value="ROL43126.1"/>
    <property type="molecule type" value="Genomic_DNA"/>
</dbReference>
<keyword evidence="2" id="KW-0732">Signal</keyword>
<organism evidence="10 11">
    <name type="scientific">Anabarilius grahami</name>
    <name type="common">Kanglang fish</name>
    <name type="synonym">Barilius grahami</name>
    <dbReference type="NCBI Taxonomy" id="495550"/>
    <lineage>
        <taxon>Eukaryota</taxon>
        <taxon>Metazoa</taxon>
        <taxon>Chordata</taxon>
        <taxon>Craniata</taxon>
        <taxon>Vertebrata</taxon>
        <taxon>Euteleostomi</taxon>
        <taxon>Actinopterygii</taxon>
        <taxon>Neopterygii</taxon>
        <taxon>Teleostei</taxon>
        <taxon>Ostariophysi</taxon>
        <taxon>Cypriniformes</taxon>
        <taxon>Xenocyprididae</taxon>
        <taxon>Xenocypridinae</taxon>
        <taxon>Xenocypridinae incertae sedis</taxon>
        <taxon>Anabarilius</taxon>
    </lineage>
</organism>
<dbReference type="PRINTS" id="PR01407">
    <property type="entry name" value="BUTYPHLNCDUF"/>
</dbReference>
<feature type="region of interest" description="Disordered" evidence="7">
    <location>
        <begin position="1"/>
        <end position="28"/>
    </location>
</feature>
<dbReference type="SMART" id="SM00409">
    <property type="entry name" value="IG"/>
    <property type="match status" value="2"/>
</dbReference>
<feature type="compositionally biased region" description="Polar residues" evidence="7">
    <location>
        <begin position="597"/>
        <end position="614"/>
    </location>
</feature>
<keyword evidence="8" id="KW-0812">Transmembrane</keyword>
<dbReference type="AlphaFoldDB" id="A0A3N0YA76"/>
<dbReference type="InterPro" id="IPR013320">
    <property type="entry name" value="ConA-like_dom_sf"/>
</dbReference>
<dbReference type="InterPro" id="IPR003879">
    <property type="entry name" value="Butyrophylin_SPRY"/>
</dbReference>
<dbReference type="InterPro" id="IPR003598">
    <property type="entry name" value="Ig_sub2"/>
</dbReference>
<evidence type="ECO:0000256" key="3">
    <source>
        <dbReference type="ARBA" id="ARBA00023136"/>
    </source>
</evidence>
<dbReference type="PROSITE" id="PS50835">
    <property type="entry name" value="IG_LIKE"/>
    <property type="match status" value="3"/>
</dbReference>
<dbReference type="OrthoDB" id="9986391at2759"/>
<evidence type="ECO:0000256" key="2">
    <source>
        <dbReference type="ARBA" id="ARBA00022729"/>
    </source>
</evidence>
<feature type="transmembrane region" description="Helical" evidence="8">
    <location>
        <begin position="205"/>
        <end position="227"/>
    </location>
</feature>
<dbReference type="SUPFAM" id="SSF48726">
    <property type="entry name" value="Immunoglobulin"/>
    <property type="match status" value="3"/>
</dbReference>
<keyword evidence="6" id="KW-0393">Immunoglobulin domain</keyword>
<comment type="caution">
    <text evidence="10">The sequence shown here is derived from an EMBL/GenBank/DDBJ whole genome shotgun (WGS) entry which is preliminary data.</text>
</comment>
<evidence type="ECO:0000256" key="6">
    <source>
        <dbReference type="ARBA" id="ARBA00023319"/>
    </source>
</evidence>
<dbReference type="GO" id="GO:0050863">
    <property type="term" value="P:regulation of T cell activation"/>
    <property type="evidence" value="ECO:0007669"/>
    <property type="project" value="UniProtKB-ARBA"/>
</dbReference>
<feature type="transmembrane region" description="Helical" evidence="8">
    <location>
        <begin position="486"/>
        <end position="505"/>
    </location>
</feature>
<dbReference type="InterPro" id="IPR050504">
    <property type="entry name" value="IgSF_BTN/MOG"/>
</dbReference>
<comment type="subcellular location">
    <subcellularLocation>
        <location evidence="1">Membrane</location>
    </subcellularLocation>
</comment>
<dbReference type="Gene3D" id="2.60.40.10">
    <property type="entry name" value="Immunoglobulins"/>
    <property type="match status" value="3"/>
</dbReference>
<keyword evidence="11" id="KW-1185">Reference proteome</keyword>
<dbReference type="InterPro" id="IPR043136">
    <property type="entry name" value="B30.2/SPRY_sf"/>
</dbReference>
<dbReference type="SMART" id="SM00406">
    <property type="entry name" value="IGv"/>
    <property type="match status" value="2"/>
</dbReference>
<sequence>MPPADGERPPVTTSEPDPEEKRTASPLASEMLSAIATPWLLPPPPSSSHHHPFTASSSTFSASSFPFPCREVVPSRMSFTVVVPRDQIAAHVGSTVTLPCWISPPENAEALEIRWYRHDQFSNPVLFYQHGKIQDLQEKSYRNRSSLTQWSDQSGGLKDGDVSLRLEKLTVQDEGLFHCYVSGESAYDSGKVVLKITDPPDSSDLWKTLFFTLLICALLGLVGLILYKYRHKLTGKKPEDQRMLSVFIALLVNLFIETSVSFTVVVPRDQIVAHVGSTVTLPCWISPPENAEVLEIRWYRHDQFSNPVLFYQHGKIQDVKEESFRNRSSLTRCSGQSGGLKDGDVSLRLEKLTVQDEGLFHCYVSGESTYGSQEMVLKVNALGSAPVLFPQPLDDGRVNISCRSSGWYPEPNIMWKSDERTVLHPGGGSRRRGADKMFSVHSWTVVSHSNAQLVSCSMSLKTGEFREGRLNIQAIISSDSSDPWKALFFIVLICALLGLVGLILYKNRHKLTDGPNGFYTNTDPPVKLPLTPRPERLGVLLDYDDGQLSFYNVKEKKHLLTMSTRFTGSVAPLFNPGVGDQSSLKILDCPKPVESPVESSQPLLNNTESTQDASGATKRIKSK</sequence>
<dbReference type="InterPro" id="IPR053896">
    <property type="entry name" value="BTN3A2-like_Ig-C"/>
</dbReference>
<dbReference type="GO" id="GO:0050852">
    <property type="term" value="P:T cell receptor signaling pathway"/>
    <property type="evidence" value="ECO:0007669"/>
    <property type="project" value="TreeGrafter"/>
</dbReference>
<evidence type="ECO:0000256" key="8">
    <source>
        <dbReference type="SAM" id="Phobius"/>
    </source>
</evidence>
<dbReference type="SUPFAM" id="SSF49899">
    <property type="entry name" value="Concanavalin A-like lectins/glucanases"/>
    <property type="match status" value="1"/>
</dbReference>
<accession>A0A3N0YA76</accession>
<feature type="region of interest" description="Disordered" evidence="7">
    <location>
        <begin position="590"/>
        <end position="623"/>
    </location>
</feature>
<dbReference type="Proteomes" id="UP000281406">
    <property type="component" value="Unassembled WGS sequence"/>
</dbReference>
<gene>
    <name evidence="10" type="ORF">DPX16_1764</name>
</gene>
<dbReference type="PANTHER" id="PTHR24100">
    <property type="entry name" value="BUTYROPHILIN"/>
    <property type="match status" value="1"/>
</dbReference>
<evidence type="ECO:0000256" key="7">
    <source>
        <dbReference type="SAM" id="MobiDB-lite"/>
    </source>
</evidence>
<evidence type="ECO:0000256" key="5">
    <source>
        <dbReference type="ARBA" id="ARBA00023180"/>
    </source>
</evidence>
<dbReference type="GO" id="GO:0009897">
    <property type="term" value="C:external side of plasma membrane"/>
    <property type="evidence" value="ECO:0007669"/>
    <property type="project" value="TreeGrafter"/>
</dbReference>
<dbReference type="InterPro" id="IPR036179">
    <property type="entry name" value="Ig-like_dom_sf"/>
</dbReference>
<feature type="domain" description="Ig-like" evidence="9">
    <location>
        <begin position="386"/>
        <end position="477"/>
    </location>
</feature>
<evidence type="ECO:0000256" key="4">
    <source>
        <dbReference type="ARBA" id="ARBA00023157"/>
    </source>
</evidence>
<dbReference type="InterPro" id="IPR003599">
    <property type="entry name" value="Ig_sub"/>
</dbReference>
<keyword evidence="8" id="KW-1133">Transmembrane helix</keyword>
<dbReference type="Pfam" id="PF22705">
    <property type="entry name" value="C2-set_3"/>
    <property type="match status" value="1"/>
</dbReference>
<keyword evidence="4" id="KW-1015">Disulfide bond</keyword>
<dbReference type="GO" id="GO:1903037">
    <property type="term" value="P:regulation of leukocyte cell-cell adhesion"/>
    <property type="evidence" value="ECO:0007669"/>
    <property type="project" value="UniProtKB-ARBA"/>
</dbReference>
<dbReference type="Pfam" id="PF07686">
    <property type="entry name" value="V-set"/>
    <property type="match status" value="2"/>
</dbReference>
<dbReference type="Pfam" id="PF00622">
    <property type="entry name" value="SPRY"/>
    <property type="match status" value="1"/>
</dbReference>
<reference evidence="10 11" key="1">
    <citation type="submission" date="2018-10" db="EMBL/GenBank/DDBJ databases">
        <title>Genome assembly for a Yunnan-Guizhou Plateau 3E fish, Anabarilius grahami (Regan), and its evolutionary and genetic applications.</title>
        <authorList>
            <person name="Jiang W."/>
        </authorList>
    </citation>
    <scope>NUCLEOTIDE SEQUENCE [LARGE SCALE GENOMIC DNA]</scope>
    <source>
        <strain evidence="10">AG-KIZ</strain>
        <tissue evidence="10">Muscle</tissue>
    </source>
</reference>
<keyword evidence="3 8" id="KW-0472">Membrane</keyword>
<feature type="domain" description="Ig-like" evidence="9">
    <location>
        <begin position="74"/>
        <end position="197"/>
    </location>
</feature>
<evidence type="ECO:0000256" key="1">
    <source>
        <dbReference type="ARBA" id="ARBA00004370"/>
    </source>
</evidence>
<dbReference type="InterPro" id="IPR003877">
    <property type="entry name" value="SPRY_dom"/>
</dbReference>
<dbReference type="GO" id="GO:0001817">
    <property type="term" value="P:regulation of cytokine production"/>
    <property type="evidence" value="ECO:0007669"/>
    <property type="project" value="TreeGrafter"/>
</dbReference>
<dbReference type="GO" id="GO:0005102">
    <property type="term" value="F:signaling receptor binding"/>
    <property type="evidence" value="ECO:0007669"/>
    <property type="project" value="TreeGrafter"/>
</dbReference>